<dbReference type="Pfam" id="PF04821">
    <property type="entry name" value="TIMELESS"/>
    <property type="match status" value="1"/>
</dbReference>
<dbReference type="InterPro" id="IPR006906">
    <property type="entry name" value="Timeless_N"/>
</dbReference>
<comment type="subcellular location">
    <subcellularLocation>
        <location evidence="1">Nucleus</location>
    </subcellularLocation>
</comment>
<name>A0A7R9T5V9_9CHLO</name>
<evidence type="ECO:0000256" key="1">
    <source>
        <dbReference type="ARBA" id="ARBA00004123"/>
    </source>
</evidence>
<protein>
    <recommendedName>
        <fullName evidence="4">Timeless N-terminal domain-containing protein</fullName>
    </recommendedName>
</protein>
<dbReference type="GO" id="GO:0043111">
    <property type="term" value="P:replication fork arrest"/>
    <property type="evidence" value="ECO:0007669"/>
    <property type="project" value="TreeGrafter"/>
</dbReference>
<keyword evidence="2" id="KW-0539">Nucleus</keyword>
<evidence type="ECO:0000256" key="3">
    <source>
        <dbReference type="ARBA" id="ARBA00023306"/>
    </source>
</evidence>
<accession>A0A7R9T5V9</accession>
<reference evidence="5" key="1">
    <citation type="submission" date="2021-01" db="EMBL/GenBank/DDBJ databases">
        <authorList>
            <person name="Corre E."/>
            <person name="Pelletier E."/>
            <person name="Niang G."/>
            <person name="Scheremetjew M."/>
            <person name="Finn R."/>
            <person name="Kale V."/>
            <person name="Holt S."/>
            <person name="Cochrane G."/>
            <person name="Meng A."/>
            <person name="Brown T."/>
            <person name="Cohen L."/>
        </authorList>
    </citation>
    <scope>NUCLEOTIDE SEQUENCE</scope>
    <source>
        <strain evidence="5">Clade-A-BCC118000</strain>
    </source>
</reference>
<dbReference type="GO" id="GO:0000076">
    <property type="term" value="P:DNA replication checkpoint signaling"/>
    <property type="evidence" value="ECO:0007669"/>
    <property type="project" value="TreeGrafter"/>
</dbReference>
<feature type="domain" description="Timeless N-terminal" evidence="4">
    <location>
        <begin position="27"/>
        <end position="258"/>
    </location>
</feature>
<dbReference type="InterPro" id="IPR044998">
    <property type="entry name" value="Timeless"/>
</dbReference>
<dbReference type="GO" id="GO:0031298">
    <property type="term" value="C:replication fork protection complex"/>
    <property type="evidence" value="ECO:0007669"/>
    <property type="project" value="TreeGrafter"/>
</dbReference>
<evidence type="ECO:0000259" key="4">
    <source>
        <dbReference type="Pfam" id="PF04821"/>
    </source>
</evidence>
<dbReference type="EMBL" id="HBDX01007974">
    <property type="protein sequence ID" value="CAD8226122.1"/>
    <property type="molecule type" value="Transcribed_RNA"/>
</dbReference>
<dbReference type="PANTHER" id="PTHR22940:SF4">
    <property type="entry name" value="PROTEIN TIMELESS HOMOLOG"/>
    <property type="match status" value="1"/>
</dbReference>
<dbReference type="GO" id="GO:0006281">
    <property type="term" value="P:DNA repair"/>
    <property type="evidence" value="ECO:0007669"/>
    <property type="project" value="TreeGrafter"/>
</dbReference>
<dbReference type="AlphaFoldDB" id="A0A7R9T5V9"/>
<gene>
    <name evidence="5" type="ORF">OLUC0939_LOCUS6863</name>
</gene>
<proteinExistence type="predicted"/>
<sequence>MMENIAYDEAHLLSLVSNLGFKNRDDVYVRDLECAESLQDIQRFLRQDQTPERRVAQQLIAWNLISKDLFPIIKHHAHERILILQVLKLLVYVTLPTEVEHCEFKAASRCTYQNAVINIILDDTDATKVLLALMCDPLQQLQAGVLNLDPENLKIVELVFTLIRNIVLGATQPQHQASVNTAAREASLLRWVFDCSISDLLIAVAQDVGNGNMRETGFLVVETLRCLCTSTTGTQLMSHSHVETQEGSRKSTNSKDKSWVRTGLSTVTRFTSRYKHSSFSGGHVRDVVTCAPQQVMKSTVKRAGTIFRSKSHTDLSYFLRKFKQGPLPVLMDSVFRSLQSTTREAGLDREGNIRAYNFIQVLTYFLEGSSLAVHPDGSSGNDSCVNFAHIFSTSFVHYLSIMCDKWTVENDTFGLVVLDHFIRVFLQFLTRQIENLDEQTRLASHAIATQILGSKNDCSVLQHALRRLKSSECRTTSPAQFGLLFENIHRASILQKKLNLSPSSERTAKLYVNSALLKKLVKCSTHVDTMTDTAVQSTIYCLQLIRRSDPIYLRHADLLMTYSLLSQKHVLHQHSGANQAKMWKFMKSSAAQLIRDLRTQDAKGSTFINNLFSPNVHICV</sequence>
<evidence type="ECO:0000313" key="5">
    <source>
        <dbReference type="EMBL" id="CAD8226122.1"/>
    </source>
</evidence>
<organism evidence="5">
    <name type="scientific">Ostreococcus sp. 'lucimarinus'</name>
    <dbReference type="NCBI Taxonomy" id="242159"/>
    <lineage>
        <taxon>Eukaryota</taxon>
        <taxon>Viridiplantae</taxon>
        <taxon>Chlorophyta</taxon>
        <taxon>Mamiellophyceae</taxon>
        <taxon>Mamiellales</taxon>
        <taxon>Bathycoccaceae</taxon>
        <taxon>Ostreococcus</taxon>
    </lineage>
</organism>
<dbReference type="PANTHER" id="PTHR22940">
    <property type="entry name" value="TIMEOUT/TIMELESS-2"/>
    <property type="match status" value="1"/>
</dbReference>
<keyword evidence="3" id="KW-0131">Cell cycle</keyword>
<dbReference type="GO" id="GO:0003677">
    <property type="term" value="F:DNA binding"/>
    <property type="evidence" value="ECO:0007669"/>
    <property type="project" value="TreeGrafter"/>
</dbReference>
<evidence type="ECO:0000256" key="2">
    <source>
        <dbReference type="ARBA" id="ARBA00023242"/>
    </source>
</evidence>